<dbReference type="Proteomes" id="UP000555103">
    <property type="component" value="Unassembled WGS sequence"/>
</dbReference>
<dbReference type="Pfam" id="PF03602">
    <property type="entry name" value="Cons_hypoth95"/>
    <property type="match status" value="1"/>
</dbReference>
<name>A0A840CUV5_9BACT</name>
<protein>
    <submittedName>
        <fullName evidence="1">23S rRNA (Cytosine1962-C5)-methyltransferase</fullName>
        <ecNumber evidence="1">2.1.1.191</ecNumber>
    </submittedName>
</protein>
<dbReference type="AlphaFoldDB" id="A0A840CUV5"/>
<dbReference type="GO" id="GO:0008168">
    <property type="term" value="F:methyltransferase activity"/>
    <property type="evidence" value="ECO:0007669"/>
    <property type="project" value="UniProtKB-KW"/>
</dbReference>
<evidence type="ECO:0000313" key="1">
    <source>
        <dbReference type="EMBL" id="MBB4035553.1"/>
    </source>
</evidence>
<dbReference type="PANTHER" id="PTHR43042:SF2">
    <property type="entry name" value="SAM-DEPENDENT METHYLTRANSFERASE"/>
    <property type="match status" value="1"/>
</dbReference>
<dbReference type="EC" id="2.1.1.191" evidence="1"/>
<gene>
    <name evidence="1" type="ORF">GGR21_001446</name>
</gene>
<keyword evidence="1" id="KW-0808">Transferase</keyword>
<organism evidence="1 2">
    <name type="scientific">Dysgonomonas hofstadii</name>
    <dbReference type="NCBI Taxonomy" id="637886"/>
    <lineage>
        <taxon>Bacteria</taxon>
        <taxon>Pseudomonadati</taxon>
        <taxon>Bacteroidota</taxon>
        <taxon>Bacteroidia</taxon>
        <taxon>Bacteroidales</taxon>
        <taxon>Dysgonomonadaceae</taxon>
        <taxon>Dysgonomonas</taxon>
    </lineage>
</organism>
<dbReference type="CDD" id="cd02440">
    <property type="entry name" value="AdoMet_MTases"/>
    <property type="match status" value="1"/>
</dbReference>
<dbReference type="Gene3D" id="3.40.50.150">
    <property type="entry name" value="Vaccinia Virus protein VP39"/>
    <property type="match status" value="1"/>
</dbReference>
<sequence>MQLLEPQHWTDYELIDSGEYEKLERFGRYILCRPEPQAVWKKTLSEKEWEDKADATFKRAKGKNKQDDNDKGEWTLKKGMPDQWFISYQYKKMNLKFRLGLTAFKHVGIFPEQAENWNYIYDTITGFMVEDPKVLNLFAYTGGASIAAKSAGADVTHVDSVKQVITWSRENMEASELDNIRWIVEDALKFCRREVKRGKKYNGIILDPPAYGRGPDGEKWILEENIAEIMELCHDLLEVEDAFLILNLYSMGFSAIIAENLIKSYFPDNKNCEYGELLISEQSGKRLPLSIYARFKR</sequence>
<keyword evidence="1" id="KW-0489">Methyltransferase</keyword>
<proteinExistence type="predicted"/>
<evidence type="ECO:0000313" key="2">
    <source>
        <dbReference type="Proteomes" id="UP000555103"/>
    </source>
</evidence>
<reference evidence="1 2" key="1">
    <citation type="submission" date="2020-08" db="EMBL/GenBank/DDBJ databases">
        <title>Genomic Encyclopedia of Type Strains, Phase IV (KMG-IV): sequencing the most valuable type-strain genomes for metagenomic binning, comparative biology and taxonomic classification.</title>
        <authorList>
            <person name="Goeker M."/>
        </authorList>
    </citation>
    <scope>NUCLEOTIDE SEQUENCE [LARGE SCALE GENOMIC DNA]</scope>
    <source>
        <strain evidence="1 2">DSM 104969</strain>
    </source>
</reference>
<keyword evidence="2" id="KW-1185">Reference proteome</keyword>
<dbReference type="InterPro" id="IPR029063">
    <property type="entry name" value="SAM-dependent_MTases_sf"/>
</dbReference>
<dbReference type="InterPro" id="IPR013780">
    <property type="entry name" value="Glyco_hydro_b"/>
</dbReference>
<accession>A0A840CUV5</accession>
<dbReference type="Gene3D" id="2.60.40.1180">
    <property type="entry name" value="Golgi alpha-mannosidase II"/>
    <property type="match status" value="1"/>
</dbReference>
<dbReference type="PANTHER" id="PTHR43042">
    <property type="entry name" value="SAM-DEPENDENT METHYLTRANSFERASE"/>
    <property type="match status" value="1"/>
</dbReference>
<dbReference type="EMBL" id="JACIEP010000004">
    <property type="protein sequence ID" value="MBB4035553.1"/>
    <property type="molecule type" value="Genomic_DNA"/>
</dbReference>
<dbReference type="RefSeq" id="WP_183306485.1">
    <property type="nucleotide sequence ID" value="NZ_JACIEP010000004.1"/>
</dbReference>
<comment type="caution">
    <text evidence="1">The sequence shown here is derived from an EMBL/GenBank/DDBJ whole genome shotgun (WGS) entry which is preliminary data.</text>
</comment>
<dbReference type="GO" id="GO:0032259">
    <property type="term" value="P:methylation"/>
    <property type="evidence" value="ECO:0007669"/>
    <property type="project" value="UniProtKB-KW"/>
</dbReference>
<dbReference type="SUPFAM" id="SSF53335">
    <property type="entry name" value="S-adenosyl-L-methionine-dependent methyltransferases"/>
    <property type="match status" value="1"/>
</dbReference>